<organism evidence="2 3">
    <name type="scientific">Streptomyces spectabilis</name>
    <dbReference type="NCBI Taxonomy" id="68270"/>
    <lineage>
        <taxon>Bacteria</taxon>
        <taxon>Bacillati</taxon>
        <taxon>Actinomycetota</taxon>
        <taxon>Actinomycetes</taxon>
        <taxon>Kitasatosporales</taxon>
        <taxon>Streptomycetaceae</taxon>
        <taxon>Streptomyces</taxon>
    </lineage>
</organism>
<dbReference type="EMBL" id="JACHJD010000021">
    <property type="protein sequence ID" value="MBB5108904.1"/>
    <property type="molecule type" value="Genomic_DNA"/>
</dbReference>
<accession>A0A5P2WZD9</accession>
<dbReference type="Proteomes" id="UP000549009">
    <property type="component" value="Unassembled WGS sequence"/>
</dbReference>
<gene>
    <name evidence="2" type="ORF">CP982_00920</name>
    <name evidence="1" type="ORF">FHS40_008030</name>
</gene>
<dbReference type="EMBL" id="CP023690">
    <property type="protein sequence ID" value="QEV57468.1"/>
    <property type="molecule type" value="Genomic_DNA"/>
</dbReference>
<evidence type="ECO:0000313" key="4">
    <source>
        <dbReference type="Proteomes" id="UP000549009"/>
    </source>
</evidence>
<reference evidence="1 4" key="2">
    <citation type="submission" date="2020-08" db="EMBL/GenBank/DDBJ databases">
        <title>Genomic Encyclopedia of Type Strains, Phase III (KMG-III): the genomes of soil and plant-associated and newly described type strains.</title>
        <authorList>
            <person name="Whitman W."/>
        </authorList>
    </citation>
    <scope>NUCLEOTIDE SEQUENCE [LARGE SCALE GENOMIC DNA]</scope>
    <source>
        <strain evidence="1 4">CECT 3146</strain>
    </source>
</reference>
<evidence type="ECO:0000313" key="3">
    <source>
        <dbReference type="Proteomes" id="UP000326505"/>
    </source>
</evidence>
<dbReference type="AlphaFoldDB" id="A0A5P2WZD9"/>
<proteinExistence type="predicted"/>
<dbReference type="OrthoDB" id="3543128at2"/>
<reference evidence="2 3" key="1">
    <citation type="submission" date="2017-09" db="EMBL/GenBank/DDBJ databases">
        <authorList>
            <person name="Lee N."/>
            <person name="Cho B.-K."/>
        </authorList>
    </citation>
    <scope>NUCLEOTIDE SEQUENCE [LARGE SCALE GENOMIC DNA]</scope>
    <source>
        <strain evidence="2 3">ATCC 27465</strain>
    </source>
</reference>
<evidence type="ECO:0000313" key="2">
    <source>
        <dbReference type="EMBL" id="QEV57468.1"/>
    </source>
</evidence>
<dbReference type="RefSeq" id="WP_150508681.1">
    <property type="nucleotide sequence ID" value="NZ_BMSQ01000017.1"/>
</dbReference>
<protein>
    <submittedName>
        <fullName evidence="2">Uncharacterized protein</fullName>
    </submittedName>
</protein>
<sequence length="108" mass="11675">MYLVHARLGPARDTGLPSDAAALVRRCAQPRDGVEFVVAHPEVRGGPVFGIFLLAPSLELAESSAERVCLRALSRYPAFRGFALLSCAVAMPRAYFEKLFEESGEPPG</sequence>
<dbReference type="Proteomes" id="UP000326505">
    <property type="component" value="Chromosome"/>
</dbReference>
<dbReference type="KEGG" id="sspb:CP982_00920"/>
<keyword evidence="4" id="KW-1185">Reference proteome</keyword>
<evidence type="ECO:0000313" key="1">
    <source>
        <dbReference type="EMBL" id="MBB5108904.1"/>
    </source>
</evidence>
<name>A0A5P2WZD9_STRST</name>